<feature type="domain" description="Pyrroline-5-carboxylate reductase dimerisation" evidence="4">
    <location>
        <begin position="217"/>
        <end position="318"/>
    </location>
</feature>
<dbReference type="Gene3D" id="3.40.50.720">
    <property type="entry name" value="NAD(P)-binding Rossmann-like Domain"/>
    <property type="match status" value="1"/>
</dbReference>
<evidence type="ECO:0000313" key="5">
    <source>
        <dbReference type="EMBL" id="RAR16359.1"/>
    </source>
</evidence>
<dbReference type="FunFam" id="1.10.3730.10:FF:000001">
    <property type="entry name" value="Pyrroline-5-carboxylate reductase"/>
    <property type="match status" value="1"/>
</dbReference>
<dbReference type="PANTHER" id="PTHR11645:SF27">
    <property type="entry name" value="HYPOTHETICAL PYRROLINE-5-CARBOXYLATE REDUCTASE (EUROFUNG)"/>
    <property type="match status" value="1"/>
</dbReference>
<organism evidence="5 6">
    <name type="scientific">Stemphylium lycopersici</name>
    <name type="common">Tomato gray leaf spot disease fungus</name>
    <name type="synonym">Thyrospora lycopersici</name>
    <dbReference type="NCBI Taxonomy" id="183478"/>
    <lineage>
        <taxon>Eukaryota</taxon>
        <taxon>Fungi</taxon>
        <taxon>Dikarya</taxon>
        <taxon>Ascomycota</taxon>
        <taxon>Pezizomycotina</taxon>
        <taxon>Dothideomycetes</taxon>
        <taxon>Pleosporomycetidae</taxon>
        <taxon>Pleosporales</taxon>
        <taxon>Pleosporineae</taxon>
        <taxon>Pleosporaceae</taxon>
        <taxon>Stemphylium</taxon>
    </lineage>
</organism>
<dbReference type="Pfam" id="PF14748">
    <property type="entry name" value="P5CR_dimer"/>
    <property type="match status" value="1"/>
</dbReference>
<dbReference type="GO" id="GO:0055129">
    <property type="term" value="P:L-proline biosynthetic process"/>
    <property type="evidence" value="ECO:0007669"/>
    <property type="project" value="TreeGrafter"/>
</dbReference>
<sequence length="335" mass="35088">MTGKTLCVLGCGTSLNSLTSLQIYRPILIPTPTGNLGTPILRSLLNAPNNANELPLTSYIACVHSASSETRLNTLFAEPIKSGKLSVSRGNNASAIARSDVIILAVDPAQVEATLAEDGVREAFLQEGEGKLAISVIAGLSRTHLSSLILGEKNEVMEKSSSKKAPHVLRTLPNVCAQVSQSLTALEAPGPDFPNSHLRTAEAIFSTIGKPLHISPRHMSATTAVAGSTPAFWAVITDALIDAAVAVGLPRPLAQAQIYQSMRGSAEMLQSGLQPGELRDMGTSPEGCTIAGVMVLEEMGVRGALGRALRESVTVARAMGGEGEDKGHVNDTRRV</sequence>
<dbReference type="SUPFAM" id="SSF48179">
    <property type="entry name" value="6-phosphogluconate dehydrogenase C-terminal domain-like"/>
    <property type="match status" value="1"/>
</dbReference>
<dbReference type="Proteomes" id="UP000249619">
    <property type="component" value="Unassembled WGS sequence"/>
</dbReference>
<proteinExistence type="inferred from homology"/>
<dbReference type="InterPro" id="IPR008927">
    <property type="entry name" value="6-PGluconate_DH-like_C_sf"/>
</dbReference>
<dbReference type="InterPro" id="IPR000304">
    <property type="entry name" value="Pyrroline-COOH_reductase"/>
</dbReference>
<evidence type="ECO:0000256" key="1">
    <source>
        <dbReference type="ARBA" id="ARBA00005525"/>
    </source>
</evidence>
<dbReference type="InterPro" id="IPR036291">
    <property type="entry name" value="NAD(P)-bd_dom_sf"/>
</dbReference>
<dbReference type="STRING" id="183478.A0A364NGE5"/>
<dbReference type="PANTHER" id="PTHR11645">
    <property type="entry name" value="PYRROLINE-5-CARBOXYLATE REDUCTASE"/>
    <property type="match status" value="1"/>
</dbReference>
<evidence type="ECO:0000256" key="3">
    <source>
        <dbReference type="ARBA" id="ARBA00023002"/>
    </source>
</evidence>
<gene>
    <name evidence="5" type="ORF">DDE83_000232</name>
</gene>
<keyword evidence="2" id="KW-0521">NADP</keyword>
<keyword evidence="6" id="KW-1185">Reference proteome</keyword>
<dbReference type="SUPFAM" id="SSF51735">
    <property type="entry name" value="NAD(P)-binding Rossmann-fold domains"/>
    <property type="match status" value="1"/>
</dbReference>
<dbReference type="HAMAP" id="MF_01925">
    <property type="entry name" value="P5C_reductase"/>
    <property type="match status" value="1"/>
</dbReference>
<dbReference type="Gene3D" id="1.10.3730.10">
    <property type="entry name" value="ProC C-terminal domain-like"/>
    <property type="match status" value="1"/>
</dbReference>
<keyword evidence="3 5" id="KW-0560">Oxidoreductase</keyword>
<comment type="similarity">
    <text evidence="1">Belongs to the pyrroline-5-carboxylate reductase family.</text>
</comment>
<dbReference type="InterPro" id="IPR029036">
    <property type="entry name" value="P5CR_dimer"/>
</dbReference>
<evidence type="ECO:0000259" key="4">
    <source>
        <dbReference type="Pfam" id="PF14748"/>
    </source>
</evidence>
<evidence type="ECO:0000256" key="2">
    <source>
        <dbReference type="ARBA" id="ARBA00022857"/>
    </source>
</evidence>
<dbReference type="GO" id="GO:0004735">
    <property type="term" value="F:pyrroline-5-carboxylate reductase activity"/>
    <property type="evidence" value="ECO:0007669"/>
    <property type="project" value="UniProtKB-EC"/>
</dbReference>
<name>A0A364NGE5_STELY</name>
<reference evidence="6" key="1">
    <citation type="submission" date="2018-05" db="EMBL/GenBank/DDBJ databases">
        <title>Draft genome sequence of Stemphylium lycopersici strain CIDEFI 213.</title>
        <authorList>
            <person name="Medina R."/>
            <person name="Franco M.E.E."/>
            <person name="Lucentini C.G."/>
            <person name="Saparrat M.C.N."/>
            <person name="Balatti P.A."/>
        </authorList>
    </citation>
    <scope>NUCLEOTIDE SEQUENCE [LARGE SCALE GENOMIC DNA]</scope>
    <source>
        <strain evidence="6">CIDEFI 213</strain>
    </source>
</reference>
<accession>A0A364NGE5</accession>
<dbReference type="EC" id="1.5.1.2" evidence="5"/>
<protein>
    <submittedName>
        <fullName evidence="5">FAD-linked oxidoreductase</fullName>
        <ecNumber evidence="5">1.5.1.2</ecNumber>
    </submittedName>
</protein>
<dbReference type="AlphaFoldDB" id="A0A364NGE5"/>
<evidence type="ECO:0000313" key="6">
    <source>
        <dbReference type="Proteomes" id="UP000249619"/>
    </source>
</evidence>
<comment type="caution">
    <text evidence="5">The sequence shown here is derived from an EMBL/GenBank/DDBJ whole genome shotgun (WGS) entry which is preliminary data.</text>
</comment>
<dbReference type="EMBL" id="QGDH01000003">
    <property type="protein sequence ID" value="RAR16359.1"/>
    <property type="molecule type" value="Genomic_DNA"/>
</dbReference>